<comment type="caution">
    <text evidence="2">The sequence shown here is derived from an EMBL/GenBank/DDBJ whole genome shotgun (WGS) entry which is preliminary data.</text>
</comment>
<dbReference type="OrthoDB" id="3119682at2759"/>
<evidence type="ECO:0000256" key="1">
    <source>
        <dbReference type="SAM" id="MobiDB-lite"/>
    </source>
</evidence>
<reference evidence="2" key="1">
    <citation type="submission" date="2022-06" db="EMBL/GenBank/DDBJ databases">
        <title>Genome Sequence of Candolleomyces eurysporus.</title>
        <authorList>
            <person name="Buettner E."/>
        </authorList>
    </citation>
    <scope>NUCLEOTIDE SEQUENCE</scope>
    <source>
        <strain evidence="2">VTCC 930004</strain>
    </source>
</reference>
<feature type="non-terminal residue" evidence="2">
    <location>
        <position position="1"/>
    </location>
</feature>
<dbReference type="Proteomes" id="UP001140091">
    <property type="component" value="Unassembled WGS sequence"/>
</dbReference>
<sequence>MDNPPTETLGDYSQIRNGRSHSESDDDDNNNGGNAIDVHVDSDSSEYGAELLLSNNSQKDTRTYQILTQQMHSQTQLGEDSRTNGESQHSVEKGYTCTDLGTIFVDRLPLRINNLISTLKGITAAPTDSSKILAKEVQAAITASEEVRQVAAKYARTLTNTTCQLSDNDVDMQDPIDETDTTTGTMYSEQELDATKLSTERFANETVVTGNGTEADTAVFTIQLTEKPPPMSPEEHYKWLTAIRGLTITTTWGRSKPNIPDRWCAICQGHNHLTDSCAYPATTNWKAPTLVKQHFSHGSASPGCAQLHVY</sequence>
<keyword evidence="3" id="KW-1185">Reference proteome</keyword>
<name>A0A9W8IWJ3_9AGAR</name>
<dbReference type="AlphaFoldDB" id="A0A9W8IWJ3"/>
<accession>A0A9W8IWJ3</accession>
<evidence type="ECO:0000313" key="2">
    <source>
        <dbReference type="EMBL" id="KAJ2921028.1"/>
    </source>
</evidence>
<dbReference type="EMBL" id="JANBPK010001693">
    <property type="protein sequence ID" value="KAJ2921028.1"/>
    <property type="molecule type" value="Genomic_DNA"/>
</dbReference>
<feature type="compositionally biased region" description="Polar residues" evidence="1">
    <location>
        <begin position="71"/>
        <end position="88"/>
    </location>
</feature>
<feature type="region of interest" description="Disordered" evidence="1">
    <location>
        <begin position="71"/>
        <end position="90"/>
    </location>
</feature>
<organism evidence="2 3">
    <name type="scientific">Candolleomyces eurysporus</name>
    <dbReference type="NCBI Taxonomy" id="2828524"/>
    <lineage>
        <taxon>Eukaryota</taxon>
        <taxon>Fungi</taxon>
        <taxon>Dikarya</taxon>
        <taxon>Basidiomycota</taxon>
        <taxon>Agaricomycotina</taxon>
        <taxon>Agaricomycetes</taxon>
        <taxon>Agaricomycetidae</taxon>
        <taxon>Agaricales</taxon>
        <taxon>Agaricineae</taxon>
        <taxon>Psathyrellaceae</taxon>
        <taxon>Candolleomyces</taxon>
    </lineage>
</organism>
<proteinExistence type="predicted"/>
<feature type="region of interest" description="Disordered" evidence="1">
    <location>
        <begin position="1"/>
        <end position="40"/>
    </location>
</feature>
<evidence type="ECO:0000313" key="3">
    <source>
        <dbReference type="Proteomes" id="UP001140091"/>
    </source>
</evidence>
<protein>
    <submittedName>
        <fullName evidence="2">Uncharacterized protein</fullName>
    </submittedName>
</protein>
<gene>
    <name evidence="2" type="ORF">H1R20_g16068</name>
</gene>